<dbReference type="InterPro" id="IPR038071">
    <property type="entry name" value="UROD/MetE-like_sf"/>
</dbReference>
<dbReference type="SUPFAM" id="SSF51726">
    <property type="entry name" value="UROD/MetE-like"/>
    <property type="match status" value="1"/>
</dbReference>
<sequence length="356" mass="39578">MNDRERFNAIMHYQPFDRGIIQDFSYWEETIMAWHHYGLPADVDRSNAEAFFGLDPMWEGVGGEVMLCPAFETKVLEDDGTFQVLQVADGTIIRKAKVLSSIPQHLDHTLTGRASWDEHFKWRLDPSHPDRLADDLDERLAGVADDKRTFPLKTNCGSVFGQLRNWMGLEGVSYIQYDDPGLFAEMIATIGDCIVGTLRRVLDRARAAGVSFDYGAMWEDMSFAQGPLLGVPAFEAHCVPQYKRISDLLAEFGTDLIMLDSDGDSRPLIPGWLAGGVNIAFPMEVGTWGNDSVAARERFGKEVRIVGGFSKRILAAGQGAIAAEIDRLAPLVEQGGFIPLCDHRVPPDVSFADYLF</sequence>
<evidence type="ECO:0008006" key="2">
    <source>
        <dbReference type="Google" id="ProtNLM"/>
    </source>
</evidence>
<reference evidence="1" key="1">
    <citation type="journal article" date="2015" name="Nature">
        <title>Complex archaea that bridge the gap between prokaryotes and eukaryotes.</title>
        <authorList>
            <person name="Spang A."/>
            <person name="Saw J.H."/>
            <person name="Jorgensen S.L."/>
            <person name="Zaremba-Niedzwiedzka K."/>
            <person name="Martijn J."/>
            <person name="Lind A.E."/>
            <person name="van Eijk R."/>
            <person name="Schleper C."/>
            <person name="Guy L."/>
            <person name="Ettema T.J."/>
        </authorList>
    </citation>
    <scope>NUCLEOTIDE SEQUENCE</scope>
</reference>
<dbReference type="Gene3D" id="3.20.20.210">
    <property type="match status" value="1"/>
</dbReference>
<protein>
    <recommendedName>
        <fullName evidence="2">Uroporphyrinogen decarboxylase (URO-D) domain-containing protein</fullName>
    </recommendedName>
</protein>
<evidence type="ECO:0000313" key="1">
    <source>
        <dbReference type="EMBL" id="KKL74701.1"/>
    </source>
</evidence>
<comment type="caution">
    <text evidence="1">The sequence shown here is derived from an EMBL/GenBank/DDBJ whole genome shotgun (WGS) entry which is preliminary data.</text>
</comment>
<accession>A0A0F9F872</accession>
<proteinExistence type="predicted"/>
<feature type="non-terminal residue" evidence="1">
    <location>
        <position position="356"/>
    </location>
</feature>
<dbReference type="AlphaFoldDB" id="A0A0F9F872"/>
<dbReference type="EMBL" id="LAZR01024568">
    <property type="protein sequence ID" value="KKL74701.1"/>
    <property type="molecule type" value="Genomic_DNA"/>
</dbReference>
<gene>
    <name evidence="1" type="ORF">LCGC14_2062270</name>
</gene>
<organism evidence="1">
    <name type="scientific">marine sediment metagenome</name>
    <dbReference type="NCBI Taxonomy" id="412755"/>
    <lineage>
        <taxon>unclassified sequences</taxon>
        <taxon>metagenomes</taxon>
        <taxon>ecological metagenomes</taxon>
    </lineage>
</organism>
<name>A0A0F9F872_9ZZZZ</name>